<gene>
    <name evidence="1" type="ORF">HYH03_012485</name>
</gene>
<sequence>MVRTALVFGRKFGSGVNKTEERVLAVGNFTDGTPARIAFENWVVLAGRNASIITYVTDVNMDAMATVNFNDFTLVYLPSDTINTKGGLTPALSAAFNTRAKTVEANGLSHVVNYVNNGGSFLALTQVGFVPGNRYQFMPMPLNPDRSGDPFTIVTEEFPDVSITPEIHFFNTWADNENLDHMYWHAKATGPVGWDWGGLRVVAYKTGECEIDIKTGMPLFGLKTNCNATIMCNPITMLTAENCYDGIDNDGDGKIDYLDMDCVRCGDGIVTPPFETCDEGDLLPSGKCGPTCQWATALPPPDDSISAPPPPPPPGVLTKNDPVFNYCYDLSNAGCAACASDSCETVDKFWSDAGACIVPKSFGGAFPDERICPNANNQIGLLNSNITIGDAENRTVVGTVKLYRTDGGQLHVTALMVCPYMIHSKSTESYDINAVVVMSITWGGKESFLTYPMVRPDSGLFRYTCYTWVIDLYDALVGLGYDGSDVKCRVSTGAGLPAPSSGVQLMAAVCPRTSRPASR</sequence>
<dbReference type="EMBL" id="JAEHOE010000077">
    <property type="protein sequence ID" value="KAG2489048.1"/>
    <property type="molecule type" value="Genomic_DNA"/>
</dbReference>
<dbReference type="Proteomes" id="UP000612055">
    <property type="component" value="Unassembled WGS sequence"/>
</dbReference>
<evidence type="ECO:0000313" key="1">
    <source>
        <dbReference type="EMBL" id="KAG2489048.1"/>
    </source>
</evidence>
<proteinExistence type="predicted"/>
<dbReference type="AlphaFoldDB" id="A0A835XRS7"/>
<dbReference type="PROSITE" id="PS00018">
    <property type="entry name" value="EF_HAND_1"/>
    <property type="match status" value="1"/>
</dbReference>
<dbReference type="InterPro" id="IPR018247">
    <property type="entry name" value="EF_Hand_1_Ca_BS"/>
</dbReference>
<name>A0A835XRS7_9CHLO</name>
<accession>A0A835XRS7</accession>
<organism evidence="1 2">
    <name type="scientific">Edaphochlamys debaryana</name>
    <dbReference type="NCBI Taxonomy" id="47281"/>
    <lineage>
        <taxon>Eukaryota</taxon>
        <taxon>Viridiplantae</taxon>
        <taxon>Chlorophyta</taxon>
        <taxon>core chlorophytes</taxon>
        <taxon>Chlorophyceae</taxon>
        <taxon>CS clade</taxon>
        <taxon>Chlamydomonadales</taxon>
        <taxon>Chlamydomonadales incertae sedis</taxon>
        <taxon>Edaphochlamys</taxon>
    </lineage>
</organism>
<dbReference type="OrthoDB" id="542968at2759"/>
<keyword evidence="2" id="KW-1185">Reference proteome</keyword>
<reference evidence="1" key="1">
    <citation type="journal article" date="2020" name="bioRxiv">
        <title>Comparative genomics of Chlamydomonas.</title>
        <authorList>
            <person name="Craig R.J."/>
            <person name="Hasan A.R."/>
            <person name="Ness R.W."/>
            <person name="Keightley P.D."/>
        </authorList>
    </citation>
    <scope>NUCLEOTIDE SEQUENCE</scope>
    <source>
        <strain evidence="1">CCAP 11/70</strain>
    </source>
</reference>
<evidence type="ECO:0000313" key="2">
    <source>
        <dbReference type="Proteomes" id="UP000612055"/>
    </source>
</evidence>
<comment type="caution">
    <text evidence="1">The sequence shown here is derived from an EMBL/GenBank/DDBJ whole genome shotgun (WGS) entry which is preliminary data.</text>
</comment>
<protein>
    <submittedName>
        <fullName evidence="1">Uncharacterized protein</fullName>
    </submittedName>
</protein>